<dbReference type="Proteomes" id="UP000257323">
    <property type="component" value="Unassembled WGS sequence"/>
</dbReference>
<reference evidence="4 5" key="1">
    <citation type="submission" date="2018-08" db="EMBL/GenBank/DDBJ databases">
        <title>Genome analysis of the thermophilic bacterium of the candidate phylum Aminicenantes from deep subsurface aquifer revealed its physiology and ecological role.</title>
        <authorList>
            <person name="Kadnikov V.V."/>
            <person name="Mardanov A.V."/>
            <person name="Beletsky A.V."/>
            <person name="Karnachuk O.V."/>
            <person name="Ravin N.V."/>
        </authorList>
    </citation>
    <scope>NUCLEOTIDE SEQUENCE [LARGE SCALE GENOMIC DNA]</scope>
    <source>
        <strain evidence="4">BY38</strain>
    </source>
</reference>
<dbReference type="Gene3D" id="3.90.650.10">
    <property type="entry name" value="PurM-like C-terminal domain"/>
    <property type="match status" value="1"/>
</dbReference>
<dbReference type="InterPro" id="IPR010918">
    <property type="entry name" value="PurM-like_C_dom"/>
</dbReference>
<dbReference type="PANTHER" id="PTHR30303">
    <property type="entry name" value="HYDROGENASE ISOENZYMES FORMATION PROTEIN HYPE"/>
    <property type="match status" value="1"/>
</dbReference>
<sequence>MKQVSLEMGSGGRLMQEFIKERLLPVFKNRYLKALHDSALLPGGLALTTDSYTVDPIFFPGGDIGTLCVNGTVNDLVVSGARPEYLSLALIIEEGLELATLEKILLSIRKTASRNRVSIVTGDTKVVPRGQADRIYINTAGVGHLVGCPEPEKVRPGDKILVTGPVGEHGLAIMLARNNFRLSSRVRSDCGPLLFLLPLWKKGVLWMRDITRGGLATVLSELADKVGYPLLVEEESIPFSRALRGAVEILGIDPLYLACEGRALVVVKESEAKRVLNVLKKQAASREAAIIGEVQDKIGRKGEALLRTSSGGLRLLEPLTSELLPRIC</sequence>
<name>A0A3E2BLD9_9BACT</name>
<dbReference type="NCBIfam" id="TIGR02124">
    <property type="entry name" value="hypE"/>
    <property type="match status" value="1"/>
</dbReference>
<dbReference type="Pfam" id="PF00586">
    <property type="entry name" value="AIRS"/>
    <property type="match status" value="1"/>
</dbReference>
<dbReference type="SUPFAM" id="SSF56042">
    <property type="entry name" value="PurM C-terminal domain-like"/>
    <property type="match status" value="1"/>
</dbReference>
<proteinExistence type="inferred from homology"/>
<dbReference type="AlphaFoldDB" id="A0A3E2BLD9"/>
<dbReference type="Gene3D" id="3.30.1330.10">
    <property type="entry name" value="PurM-like, N-terminal domain"/>
    <property type="match status" value="1"/>
</dbReference>
<organism evidence="4 5">
    <name type="scientific">Candidatus Saccharicenans subterraneus</name>
    <dbReference type="NCBI Taxonomy" id="2508984"/>
    <lineage>
        <taxon>Bacteria</taxon>
        <taxon>Candidatus Aminicenantota</taxon>
        <taxon>Candidatus Aminicenantia</taxon>
        <taxon>Candidatus Aminicenantales</taxon>
        <taxon>Candidatus Saccharicenantaceae</taxon>
        <taxon>Candidatus Saccharicenans</taxon>
    </lineage>
</organism>
<dbReference type="SUPFAM" id="SSF55326">
    <property type="entry name" value="PurM N-terminal domain-like"/>
    <property type="match status" value="1"/>
</dbReference>
<dbReference type="InterPro" id="IPR036676">
    <property type="entry name" value="PurM-like_C_sf"/>
</dbReference>
<evidence type="ECO:0000313" key="4">
    <source>
        <dbReference type="EMBL" id="RFT15548.1"/>
    </source>
</evidence>
<dbReference type="InterPro" id="IPR036921">
    <property type="entry name" value="PurM-like_N_sf"/>
</dbReference>
<dbReference type="EMBL" id="QUAH01000008">
    <property type="protein sequence ID" value="RFT15548.1"/>
    <property type="molecule type" value="Genomic_DNA"/>
</dbReference>
<comment type="caution">
    <text evidence="4">The sequence shown here is derived from an EMBL/GenBank/DDBJ whole genome shotgun (WGS) entry which is preliminary data.</text>
</comment>
<accession>A0A3E2BLD9</accession>
<dbReference type="InterPro" id="IPR011854">
    <property type="entry name" value="HypE"/>
</dbReference>
<feature type="domain" description="PurM-like C-terminal" evidence="3">
    <location>
        <begin position="155"/>
        <end position="297"/>
    </location>
</feature>
<dbReference type="InterPro" id="IPR016188">
    <property type="entry name" value="PurM-like_N"/>
</dbReference>
<evidence type="ECO:0000256" key="1">
    <source>
        <dbReference type="ARBA" id="ARBA00006243"/>
    </source>
</evidence>
<dbReference type="CDD" id="cd02197">
    <property type="entry name" value="HypE"/>
    <property type="match status" value="1"/>
</dbReference>
<evidence type="ECO:0000259" key="3">
    <source>
        <dbReference type="Pfam" id="PF02769"/>
    </source>
</evidence>
<dbReference type="GO" id="GO:0051604">
    <property type="term" value="P:protein maturation"/>
    <property type="evidence" value="ECO:0007669"/>
    <property type="project" value="TreeGrafter"/>
</dbReference>
<dbReference type="Pfam" id="PF02769">
    <property type="entry name" value="AIRS_C"/>
    <property type="match status" value="1"/>
</dbReference>
<dbReference type="PIRSF" id="PIRSF005644">
    <property type="entry name" value="Hdrgns_mtr_HypE"/>
    <property type="match status" value="1"/>
</dbReference>
<gene>
    <name evidence="4" type="ORF">OP8BY_0196</name>
</gene>
<comment type="similarity">
    <text evidence="1">Belongs to the HypE family.</text>
</comment>
<evidence type="ECO:0000313" key="5">
    <source>
        <dbReference type="Proteomes" id="UP000257323"/>
    </source>
</evidence>
<feature type="domain" description="PurM-like N-terminal" evidence="2">
    <location>
        <begin position="39"/>
        <end position="144"/>
    </location>
</feature>
<evidence type="ECO:0000259" key="2">
    <source>
        <dbReference type="Pfam" id="PF00586"/>
    </source>
</evidence>
<protein>
    <submittedName>
        <fullName evidence="4">[NiFe] hydrogenase metallocenter assembly protein HypE</fullName>
    </submittedName>
</protein>
<dbReference type="PANTHER" id="PTHR30303:SF0">
    <property type="entry name" value="CARBAMOYL DEHYDRATASE HYPE"/>
    <property type="match status" value="1"/>
</dbReference>